<dbReference type="InterPro" id="IPR019826">
    <property type="entry name" value="Carboxylesterase_B_AS"/>
</dbReference>
<evidence type="ECO:0000256" key="7">
    <source>
        <dbReference type="SAM" id="Phobius"/>
    </source>
</evidence>
<keyword evidence="3 6" id="KW-0378">Hydrolase</keyword>
<dbReference type="GO" id="GO:0052689">
    <property type="term" value="F:carboxylic ester hydrolase activity"/>
    <property type="evidence" value="ECO:0007669"/>
    <property type="project" value="UniProtKB-KW"/>
</dbReference>
<evidence type="ECO:0000256" key="6">
    <source>
        <dbReference type="RuleBase" id="RU361235"/>
    </source>
</evidence>
<reference evidence="9" key="1">
    <citation type="submission" date="2014-11" db="EMBL/GenBank/DDBJ databases">
        <authorList>
            <person name="Geib S."/>
        </authorList>
    </citation>
    <scope>NUCLEOTIDE SEQUENCE</scope>
</reference>
<dbReference type="InterPro" id="IPR002018">
    <property type="entry name" value="CarbesteraseB"/>
</dbReference>
<keyword evidence="7" id="KW-0812">Transmembrane</keyword>
<keyword evidence="7" id="KW-0472">Membrane</keyword>
<dbReference type="SMR" id="A0A0A1WI66"/>
<dbReference type="InterPro" id="IPR050309">
    <property type="entry name" value="Type-B_Carboxylest/Lipase"/>
</dbReference>
<protein>
    <recommendedName>
        <fullName evidence="6">Carboxylic ester hydrolase</fullName>
        <ecNumber evidence="6">3.1.1.-</ecNumber>
    </recommendedName>
</protein>
<evidence type="ECO:0000256" key="3">
    <source>
        <dbReference type="ARBA" id="ARBA00022801"/>
    </source>
</evidence>
<keyword evidence="7" id="KW-1133">Transmembrane helix</keyword>
<evidence type="ECO:0000256" key="5">
    <source>
        <dbReference type="ARBA" id="ARBA00023180"/>
    </source>
</evidence>
<dbReference type="InterPro" id="IPR029058">
    <property type="entry name" value="AB_hydrolase_fold"/>
</dbReference>
<dbReference type="Pfam" id="PF00135">
    <property type="entry name" value="COesterase"/>
    <property type="match status" value="1"/>
</dbReference>
<keyword evidence="4" id="KW-1015">Disulfide bond</keyword>
<proteinExistence type="inferred from homology"/>
<keyword evidence="2" id="KW-0719">Serine esterase</keyword>
<dbReference type="EMBL" id="GBXI01015563">
    <property type="protein sequence ID" value="JAC98728.1"/>
    <property type="molecule type" value="Transcribed_RNA"/>
</dbReference>
<evidence type="ECO:0000256" key="1">
    <source>
        <dbReference type="ARBA" id="ARBA00005964"/>
    </source>
</evidence>
<dbReference type="AlphaFoldDB" id="A0A0A1WI66"/>
<dbReference type="SUPFAM" id="SSF53474">
    <property type="entry name" value="alpha/beta-Hydrolases"/>
    <property type="match status" value="1"/>
</dbReference>
<feature type="chain" id="PRO_5005108699" description="Carboxylic ester hydrolase" evidence="6">
    <location>
        <begin position="23"/>
        <end position="558"/>
    </location>
</feature>
<dbReference type="PANTHER" id="PTHR11559">
    <property type="entry name" value="CARBOXYLESTERASE"/>
    <property type="match status" value="1"/>
</dbReference>
<keyword evidence="5" id="KW-0325">Glycoprotein</keyword>
<comment type="similarity">
    <text evidence="1 6">Belongs to the type-B carboxylesterase/lipase family.</text>
</comment>
<reference evidence="9" key="2">
    <citation type="journal article" date="2015" name="Gigascience">
        <title>Reconstructing a comprehensive transcriptome assembly of a white-pupal translocated strain of the pest fruit fly Bactrocera cucurbitae.</title>
        <authorList>
            <person name="Sim S.B."/>
            <person name="Calla B."/>
            <person name="Hall B."/>
            <person name="DeRego T."/>
            <person name="Geib S.M."/>
        </authorList>
    </citation>
    <scope>NUCLEOTIDE SEQUENCE</scope>
</reference>
<dbReference type="OrthoDB" id="6846267at2759"/>
<dbReference type="Gene3D" id="3.40.50.1820">
    <property type="entry name" value="alpha/beta hydrolase"/>
    <property type="match status" value="1"/>
</dbReference>
<sequence length="558" mass="63125">MLRRVYMLLCCCLLLFVPLAHSQAISSTEAPVIETSLGKIRGNVLISRKGRNIYSYRGIYYAKPPIGLRRFAAPEPVEAWNDTIDALDDGPSCPQDSIFRPMDENCLSLNVFTINVTASNPVVVYIHGGANVMGTASTKYSGSPQNLLDADIVMVGVNFRLDAFGFLSMGTPEANGNFGYFDQVLALKWVQEHIRNFGGDPTRVTLLGMSAGSMAISLHLASPLSKGLFHGVIAISGSATNHYDIDNVYLTQHLADQLGCPRYNTKYLLNCLRKFSWEELINTSAKYEKYGLINVKWNYEIDGVFLLEHPTEAIRNNRFNRVPLIVGLYRDELDFDPYKIENRTDLFDDINENFGLYVSDFFEFKSSGNNDTRAQKIREFYYNTTSISTSNLETFGRIQSDSVIGHGVHRLVELAKNHTDVYFYRFDYVGDKSLYLDHFGKPRGTGHTDGFLYIIPSDLYKVDENSPDIFMIDRLVNMFSEFAANGKPPLIENITWIPATANETVVLYMDKQPYMGGAFYQDRYALWDELFPLKENSAGIRLPVVVLLFFTIVWNVLL</sequence>
<dbReference type="PROSITE" id="PS00122">
    <property type="entry name" value="CARBOXYLESTERASE_B_1"/>
    <property type="match status" value="1"/>
</dbReference>
<evidence type="ECO:0000256" key="2">
    <source>
        <dbReference type="ARBA" id="ARBA00022487"/>
    </source>
</evidence>
<evidence type="ECO:0000259" key="8">
    <source>
        <dbReference type="Pfam" id="PF00135"/>
    </source>
</evidence>
<feature type="signal peptide" evidence="6">
    <location>
        <begin position="1"/>
        <end position="22"/>
    </location>
</feature>
<keyword evidence="6" id="KW-0732">Signal</keyword>
<gene>
    <name evidence="9" type="primary">EST1_1</name>
    <name evidence="9" type="ORF">g.1394</name>
</gene>
<feature type="transmembrane region" description="Helical" evidence="7">
    <location>
        <begin position="538"/>
        <end position="557"/>
    </location>
</feature>
<organism evidence="9">
    <name type="scientific">Zeugodacus cucurbitae</name>
    <name type="common">Melon fruit fly</name>
    <name type="synonym">Bactrocera cucurbitae</name>
    <dbReference type="NCBI Taxonomy" id="28588"/>
    <lineage>
        <taxon>Eukaryota</taxon>
        <taxon>Metazoa</taxon>
        <taxon>Ecdysozoa</taxon>
        <taxon>Arthropoda</taxon>
        <taxon>Hexapoda</taxon>
        <taxon>Insecta</taxon>
        <taxon>Pterygota</taxon>
        <taxon>Neoptera</taxon>
        <taxon>Endopterygota</taxon>
        <taxon>Diptera</taxon>
        <taxon>Brachycera</taxon>
        <taxon>Muscomorpha</taxon>
        <taxon>Tephritoidea</taxon>
        <taxon>Tephritidae</taxon>
        <taxon>Zeugodacus</taxon>
        <taxon>Zeugodacus</taxon>
    </lineage>
</organism>
<dbReference type="ESTHER" id="baccu-a0a0a1wi66">
    <property type="family name" value="Carb_B_Arthropoda"/>
</dbReference>
<dbReference type="EC" id="3.1.1.-" evidence="6"/>
<evidence type="ECO:0000256" key="4">
    <source>
        <dbReference type="ARBA" id="ARBA00023157"/>
    </source>
</evidence>
<evidence type="ECO:0000313" key="9">
    <source>
        <dbReference type="EMBL" id="JAC98728.1"/>
    </source>
</evidence>
<name>A0A0A1WI66_ZEUCU</name>
<feature type="domain" description="Carboxylesterase type B" evidence="8">
    <location>
        <begin position="30"/>
        <end position="527"/>
    </location>
</feature>
<accession>A0A0A1WI66</accession>